<comment type="caution">
    <text evidence="1">The sequence shown here is derived from an EMBL/GenBank/DDBJ whole genome shotgun (WGS) entry which is preliminary data.</text>
</comment>
<dbReference type="InterPro" id="IPR036412">
    <property type="entry name" value="HAD-like_sf"/>
</dbReference>
<dbReference type="SUPFAM" id="SSF56784">
    <property type="entry name" value="HAD-like"/>
    <property type="match status" value="1"/>
</dbReference>
<dbReference type="Gene3D" id="3.40.50.1000">
    <property type="entry name" value="HAD superfamily/HAD-like"/>
    <property type="match status" value="1"/>
</dbReference>
<sequence>MTKVYLFDWGDTLMIDFPDQRGKMCDWENIQAVNGALQTLEALSKQHQIYVATNAADSTESDIKLAFDRVGLSAFISGYFCKANLGIGKGAPDFFNRIIETLNVEPKSVVMVGDSYDKDIEPAVTAGIQAIWFNPMCKVGQGSHEVQEIRRLSELCT</sequence>
<dbReference type="Pfam" id="PF00702">
    <property type="entry name" value="Hydrolase"/>
    <property type="match status" value="1"/>
</dbReference>
<reference evidence="2" key="1">
    <citation type="submission" date="2015-12" db="EMBL/GenBank/DDBJ databases">
        <authorList>
            <person name="Tarr C.L."/>
            <person name="Gladney L.M."/>
        </authorList>
    </citation>
    <scope>NUCLEOTIDE SEQUENCE [LARGE SCALE GENOMIC DNA]</scope>
    <source>
        <strain evidence="2">2756-81</strain>
    </source>
</reference>
<dbReference type="InterPro" id="IPR052550">
    <property type="entry name" value="Pyrimidine_5'-ntase_YjjG"/>
</dbReference>
<dbReference type="InterPro" id="IPR023214">
    <property type="entry name" value="HAD_sf"/>
</dbReference>
<dbReference type="PANTHER" id="PTHR47478:SF1">
    <property type="entry name" value="PYRIMIDINE 5'-NUCLEOTIDASE YJJG"/>
    <property type="match status" value="1"/>
</dbReference>
<keyword evidence="1" id="KW-0378">Hydrolase</keyword>
<name>A0A151JGB2_9VIBR</name>
<gene>
    <name evidence="1" type="ORF">AUQ44_01900</name>
</gene>
<dbReference type="Proteomes" id="UP000075349">
    <property type="component" value="Unassembled WGS sequence"/>
</dbReference>
<dbReference type="PANTHER" id="PTHR47478">
    <property type="match status" value="1"/>
</dbReference>
<accession>A0A151JGB2</accession>
<dbReference type="AlphaFoldDB" id="A0A151JGB2"/>
<proteinExistence type="predicted"/>
<evidence type="ECO:0000313" key="1">
    <source>
        <dbReference type="EMBL" id="KYN24667.1"/>
    </source>
</evidence>
<evidence type="ECO:0000313" key="2">
    <source>
        <dbReference type="Proteomes" id="UP000075349"/>
    </source>
</evidence>
<protein>
    <submittedName>
        <fullName evidence="1">Hydrolase</fullName>
    </submittedName>
</protein>
<dbReference type="EMBL" id="LOMK01000001">
    <property type="protein sequence ID" value="KYN24667.1"/>
    <property type="molecule type" value="Genomic_DNA"/>
</dbReference>
<organism evidence="1 2">
    <name type="scientific">Vibrio cidicii</name>
    <dbReference type="NCBI Taxonomy" id="1763883"/>
    <lineage>
        <taxon>Bacteria</taxon>
        <taxon>Pseudomonadati</taxon>
        <taxon>Pseudomonadota</taxon>
        <taxon>Gammaproteobacteria</taxon>
        <taxon>Vibrionales</taxon>
        <taxon>Vibrionaceae</taxon>
        <taxon>Vibrio</taxon>
    </lineage>
</organism>
<dbReference type="GO" id="GO:0016787">
    <property type="term" value="F:hydrolase activity"/>
    <property type="evidence" value="ECO:0007669"/>
    <property type="project" value="UniProtKB-KW"/>
</dbReference>